<name>A0A174IHF3_9FIRM</name>
<dbReference type="EMBL" id="CYZU01000039">
    <property type="protein sequence ID" value="CUO86682.1"/>
    <property type="molecule type" value="Genomic_DNA"/>
</dbReference>
<keyword evidence="1" id="KW-0732">Signal</keyword>
<dbReference type="AlphaFoldDB" id="A0A174IHF3"/>
<organism evidence="2 3">
    <name type="scientific">Faecalicatena contorta</name>
    <dbReference type="NCBI Taxonomy" id="39482"/>
    <lineage>
        <taxon>Bacteria</taxon>
        <taxon>Bacillati</taxon>
        <taxon>Bacillota</taxon>
        <taxon>Clostridia</taxon>
        <taxon>Lachnospirales</taxon>
        <taxon>Lachnospiraceae</taxon>
        <taxon>Faecalicatena</taxon>
    </lineage>
</organism>
<evidence type="ECO:0000313" key="2">
    <source>
        <dbReference type="EMBL" id="CUO86682.1"/>
    </source>
</evidence>
<accession>A0A174IHF3</accession>
<dbReference type="Proteomes" id="UP000095544">
    <property type="component" value="Unassembled WGS sequence"/>
</dbReference>
<gene>
    <name evidence="2" type="ORF">ERS852491_03560</name>
</gene>
<dbReference type="STRING" id="39482.ERS852491_03560"/>
<evidence type="ECO:0000313" key="3">
    <source>
        <dbReference type="Proteomes" id="UP000095544"/>
    </source>
</evidence>
<proteinExistence type="predicted"/>
<sequence length="60" mass="7170">MWFFVLLLLCTPLRACTVTFFFTEKTGLHKIIVGIARICYTFVRKKNEKEVPYEFFVVFN</sequence>
<evidence type="ECO:0000256" key="1">
    <source>
        <dbReference type="SAM" id="SignalP"/>
    </source>
</evidence>
<feature type="signal peptide" evidence="1">
    <location>
        <begin position="1"/>
        <end position="15"/>
    </location>
</feature>
<feature type="chain" id="PRO_5038358077" evidence="1">
    <location>
        <begin position="16"/>
        <end position="60"/>
    </location>
</feature>
<protein>
    <submittedName>
        <fullName evidence="2">Uncharacterized protein</fullName>
    </submittedName>
</protein>
<reference evidence="2 3" key="1">
    <citation type="submission" date="2015-09" db="EMBL/GenBank/DDBJ databases">
        <authorList>
            <consortium name="Pathogen Informatics"/>
        </authorList>
    </citation>
    <scope>NUCLEOTIDE SEQUENCE [LARGE SCALE GENOMIC DNA]</scope>
    <source>
        <strain evidence="2 3">2789STDY5834876</strain>
    </source>
</reference>